<gene>
    <name evidence="14" type="ORF">Ae201684_000957</name>
</gene>
<keyword evidence="4 9" id="KW-0547">Nucleotide-binding</keyword>
<dbReference type="Gene3D" id="1.10.510.10">
    <property type="entry name" value="Transferase(Phosphotransferase) domain 1"/>
    <property type="match status" value="1"/>
</dbReference>
<evidence type="ECO:0000256" key="11">
    <source>
        <dbReference type="SAM" id="MobiDB-lite"/>
    </source>
</evidence>
<comment type="catalytic activity">
    <reaction evidence="7">
        <text>L-threonyl-[protein] + ATP = O-phospho-L-threonyl-[protein] + ADP + H(+)</text>
        <dbReference type="Rhea" id="RHEA:46608"/>
        <dbReference type="Rhea" id="RHEA-COMP:11060"/>
        <dbReference type="Rhea" id="RHEA-COMP:11605"/>
        <dbReference type="ChEBI" id="CHEBI:15378"/>
        <dbReference type="ChEBI" id="CHEBI:30013"/>
        <dbReference type="ChEBI" id="CHEBI:30616"/>
        <dbReference type="ChEBI" id="CHEBI:61977"/>
        <dbReference type="ChEBI" id="CHEBI:456216"/>
        <dbReference type="EC" id="2.7.11.1"/>
    </reaction>
</comment>
<evidence type="ECO:0000256" key="3">
    <source>
        <dbReference type="ARBA" id="ARBA00022679"/>
    </source>
</evidence>
<dbReference type="PROSITE" id="PS00108">
    <property type="entry name" value="PROTEIN_KINASE_ST"/>
    <property type="match status" value="1"/>
</dbReference>
<dbReference type="PROSITE" id="PS50011">
    <property type="entry name" value="PROTEIN_KINASE_DOM"/>
    <property type="match status" value="1"/>
</dbReference>
<comment type="similarity">
    <text evidence="9">Belongs to the TRAFAC class myosin-kinesin ATPase superfamily. Kinesin family.</text>
</comment>
<dbReference type="SMART" id="SM00220">
    <property type="entry name" value="S_TKc"/>
    <property type="match status" value="1"/>
</dbReference>
<feature type="binding site" evidence="10">
    <location>
        <position position="516"/>
    </location>
    <ligand>
        <name>ATP</name>
        <dbReference type="ChEBI" id="CHEBI:30616"/>
    </ligand>
</feature>
<dbReference type="InterPro" id="IPR000719">
    <property type="entry name" value="Prot_kinase_dom"/>
</dbReference>
<comment type="catalytic activity">
    <reaction evidence="8">
        <text>L-seryl-[protein] + ATP = O-phospho-L-seryl-[protein] + ADP + H(+)</text>
        <dbReference type="Rhea" id="RHEA:17989"/>
        <dbReference type="Rhea" id="RHEA-COMP:9863"/>
        <dbReference type="Rhea" id="RHEA-COMP:11604"/>
        <dbReference type="ChEBI" id="CHEBI:15378"/>
        <dbReference type="ChEBI" id="CHEBI:29999"/>
        <dbReference type="ChEBI" id="CHEBI:30616"/>
        <dbReference type="ChEBI" id="CHEBI:83421"/>
        <dbReference type="ChEBI" id="CHEBI:456216"/>
        <dbReference type="EC" id="2.7.11.1"/>
    </reaction>
</comment>
<keyword evidence="5" id="KW-0418">Kinase</keyword>
<dbReference type="InterPro" id="IPR019530">
    <property type="entry name" value="Intra-flagellar_transport_57"/>
</dbReference>
<feature type="binding site" evidence="9">
    <location>
        <begin position="91"/>
        <end position="98"/>
    </location>
    <ligand>
        <name>ATP</name>
        <dbReference type="ChEBI" id="CHEBI:30616"/>
    </ligand>
</feature>
<evidence type="ECO:0000259" key="13">
    <source>
        <dbReference type="PROSITE" id="PS50067"/>
    </source>
</evidence>
<dbReference type="GO" id="GO:0007018">
    <property type="term" value="P:microtubule-based movement"/>
    <property type="evidence" value="ECO:0007669"/>
    <property type="project" value="InterPro"/>
</dbReference>
<dbReference type="GO" id="GO:0008017">
    <property type="term" value="F:microtubule binding"/>
    <property type="evidence" value="ECO:0007669"/>
    <property type="project" value="InterPro"/>
</dbReference>
<dbReference type="Gene3D" id="3.40.850.10">
    <property type="entry name" value="Kinesin motor domain"/>
    <property type="match status" value="1"/>
</dbReference>
<feature type="region of interest" description="Disordered" evidence="11">
    <location>
        <begin position="749"/>
        <end position="798"/>
    </location>
</feature>
<reference evidence="14 15" key="1">
    <citation type="submission" date="2019-07" db="EMBL/GenBank/DDBJ databases">
        <title>Genomics analysis of Aphanomyces spp. identifies a new class of oomycete effector associated with host adaptation.</title>
        <authorList>
            <person name="Gaulin E."/>
        </authorList>
    </citation>
    <scope>NUCLEOTIDE SEQUENCE [LARGE SCALE GENOMIC DNA]</scope>
    <source>
        <strain evidence="14 15">ATCC 201684</strain>
    </source>
</reference>
<feature type="compositionally biased region" description="Polar residues" evidence="11">
    <location>
        <begin position="749"/>
        <end position="758"/>
    </location>
</feature>
<dbReference type="PANTHER" id="PTHR44899">
    <property type="entry name" value="CAMK FAMILY PROTEIN KINASE"/>
    <property type="match status" value="1"/>
</dbReference>
<dbReference type="InterPro" id="IPR011009">
    <property type="entry name" value="Kinase-like_dom_sf"/>
</dbReference>
<evidence type="ECO:0000256" key="7">
    <source>
        <dbReference type="ARBA" id="ARBA00047899"/>
    </source>
</evidence>
<keyword evidence="3" id="KW-0808">Transferase</keyword>
<evidence type="ECO:0000313" key="15">
    <source>
        <dbReference type="Proteomes" id="UP000481153"/>
    </source>
</evidence>
<evidence type="ECO:0000256" key="10">
    <source>
        <dbReference type="PROSITE-ProRule" id="PRU10141"/>
    </source>
</evidence>
<organism evidence="14 15">
    <name type="scientific">Aphanomyces euteiches</name>
    <dbReference type="NCBI Taxonomy" id="100861"/>
    <lineage>
        <taxon>Eukaryota</taxon>
        <taxon>Sar</taxon>
        <taxon>Stramenopiles</taxon>
        <taxon>Oomycota</taxon>
        <taxon>Saprolegniomycetes</taxon>
        <taxon>Saprolegniales</taxon>
        <taxon>Verrucalvaceae</taxon>
        <taxon>Aphanomyces</taxon>
    </lineage>
</organism>
<dbReference type="GO" id="GO:0003777">
    <property type="term" value="F:microtubule motor activity"/>
    <property type="evidence" value="ECO:0007669"/>
    <property type="project" value="InterPro"/>
</dbReference>
<dbReference type="SMART" id="SM00129">
    <property type="entry name" value="KISc"/>
    <property type="match status" value="1"/>
</dbReference>
<dbReference type="InterPro" id="IPR017441">
    <property type="entry name" value="Protein_kinase_ATP_BS"/>
</dbReference>
<dbReference type="InterPro" id="IPR051131">
    <property type="entry name" value="NEK_Ser/Thr_kinase_NIMA"/>
</dbReference>
<evidence type="ECO:0000256" key="4">
    <source>
        <dbReference type="ARBA" id="ARBA00022741"/>
    </source>
</evidence>
<sequence length="1159" mass="130189">MQFADVSSRIQVGLRCRPPFEHELEWTYSPSLQFGAKVVHVAPGRHYSQRSFFFDHVWPPTTSQEALYREAVFPLVQHVLRGFHGTVLAYGQTGTGKSYTMGFLDPSLPPAQVGIIPRVFEQLFASIAREGPHVRTRITMSFLEIHMENVYDLLVPGSGVQDLPVRPTQDGAAFFVDGLQEYDVDSLEQAQGLVNVAMLNRKLASTARNWTSSRSHTLLTISLTRFDGLRSLHSRFSLVDLAGSERATSAQLPSDTSFAARERRKMRLNEAKFINSSLSALGNVVTALANDKPSVVQFRDSKLTKLLKGLLGGHHATLIIATVVSAAQNIAETMSTLKFAARCKKVPPVELEDITGRKTTSRKRDAATQTTMTMMEVDKSVREMYEKKEKQLHMLYREQIYQLRLALEKTQQPLEDHQSSNKDDKDVYDDDDACSGEFSDYVLRHGRLNGIRRVTVSLQKCRFDTQMDKLTDAQRELFRSGGSLNDYEIVKPIGKGKFSVVYRAKRRRDDVLVALKKVNIFNLMDAKAREKTLKEVRLVQSVHHPNIIQYIDAFIGHDDELCIAFEWAEAGDLKRQIRKANEKNTRFEEPVIWKYFAQICAAIQHMHLHRIMHRDIKPANIFLTLAGVVKVGDLGLGRYLSENTMEAHSKVGTPLYMSPEVLRGDGYDWKCDVWSLGCILYELAMLRSPFKSEGLNLYGLFQKVSKGEYEPVSSVYSQELRSLVAQMLSLNANDRPTMEHLCEVANAQVNRPSSSSPSLGAIDKDSNNNTSSSSSLPETNNNNETAEAQPPPPSTNDATNAIVLMDLVYDKLLLLDYKMQPPLHRLYFASESRHRADQVCRSAGRDDANDSCVQFGHFLSIAEWLLQRLHVAADVRRGHEPPLQKAATVLVCCGHAGVDVGSISPPRLTSGFGSGVCALLGAMCDKVLASQKLPRYIMAPVEPDEVSQDDTGDSEWKEDDDLAREDDGDYDPPWRQDASVIESPEIDPNAWKAEIDKNMPKIRQTITDTRTPTHWSLHLEVFRLHGGMLATWEADRMKRLQAIVAEHAETIRTKERAMNAQCQTWREQYQRRKDRHVELANHIAALEVLRADMVETLESISAALATTQAQLKARSDGLTDTTMLTQIKHGLTAIRAEIAAMDTALAIQRHRHFHTSSAA</sequence>
<dbReference type="GO" id="GO:0005524">
    <property type="term" value="F:ATP binding"/>
    <property type="evidence" value="ECO:0007669"/>
    <property type="project" value="UniProtKB-UniRule"/>
</dbReference>
<keyword evidence="6 9" id="KW-0067">ATP-binding</keyword>
<feature type="domain" description="Kinesin motor" evidence="13">
    <location>
        <begin position="9"/>
        <end position="346"/>
    </location>
</feature>
<protein>
    <recommendedName>
        <fullName evidence="1">non-specific serine/threonine protein kinase</fullName>
        <ecNumber evidence="1">2.7.11.1</ecNumber>
    </recommendedName>
</protein>
<dbReference type="PROSITE" id="PS50067">
    <property type="entry name" value="KINESIN_MOTOR_2"/>
    <property type="match status" value="1"/>
</dbReference>
<keyword evidence="15" id="KW-1185">Reference proteome</keyword>
<dbReference type="GO" id="GO:0004674">
    <property type="term" value="F:protein serine/threonine kinase activity"/>
    <property type="evidence" value="ECO:0007669"/>
    <property type="project" value="UniProtKB-KW"/>
</dbReference>
<evidence type="ECO:0000256" key="1">
    <source>
        <dbReference type="ARBA" id="ARBA00012513"/>
    </source>
</evidence>
<evidence type="ECO:0000256" key="9">
    <source>
        <dbReference type="PROSITE-ProRule" id="PRU00283"/>
    </source>
</evidence>
<dbReference type="PANTHER" id="PTHR44899:SF3">
    <property type="entry name" value="SERINE_THREONINE-PROTEIN KINASE NEK1"/>
    <property type="match status" value="1"/>
</dbReference>
<comment type="caution">
    <text evidence="14">The sequence shown here is derived from an EMBL/GenBank/DDBJ whole genome shotgun (WGS) entry which is preliminary data.</text>
</comment>
<evidence type="ECO:0000256" key="6">
    <source>
        <dbReference type="ARBA" id="ARBA00022840"/>
    </source>
</evidence>
<feature type="compositionally biased region" description="Acidic residues" evidence="11">
    <location>
        <begin position="942"/>
        <end position="970"/>
    </location>
</feature>
<dbReference type="SUPFAM" id="SSF52540">
    <property type="entry name" value="P-loop containing nucleoside triphosphate hydrolases"/>
    <property type="match status" value="1"/>
</dbReference>
<name>A0A6G0XUX8_9STRA</name>
<dbReference type="InterPro" id="IPR027417">
    <property type="entry name" value="P-loop_NTPase"/>
</dbReference>
<dbReference type="Pfam" id="PF00069">
    <property type="entry name" value="Pkinase"/>
    <property type="match status" value="1"/>
</dbReference>
<proteinExistence type="inferred from homology"/>
<dbReference type="PRINTS" id="PR00380">
    <property type="entry name" value="KINESINHEAVY"/>
</dbReference>
<dbReference type="EC" id="2.7.11.1" evidence="1"/>
<accession>A0A6G0XUX8</accession>
<feature type="region of interest" description="Disordered" evidence="11">
    <location>
        <begin position="940"/>
        <end position="981"/>
    </location>
</feature>
<evidence type="ECO:0000256" key="5">
    <source>
        <dbReference type="ARBA" id="ARBA00022777"/>
    </source>
</evidence>
<dbReference type="InterPro" id="IPR008271">
    <property type="entry name" value="Ser/Thr_kinase_AS"/>
</dbReference>
<feature type="domain" description="Protein kinase" evidence="12">
    <location>
        <begin position="487"/>
        <end position="749"/>
    </location>
</feature>
<dbReference type="Pfam" id="PF10498">
    <property type="entry name" value="IFT57"/>
    <property type="match status" value="1"/>
</dbReference>
<dbReference type="InterPro" id="IPR001752">
    <property type="entry name" value="Kinesin_motor_dom"/>
</dbReference>
<evidence type="ECO:0000256" key="2">
    <source>
        <dbReference type="ARBA" id="ARBA00022527"/>
    </source>
</evidence>
<dbReference type="Pfam" id="PF00225">
    <property type="entry name" value="Kinesin"/>
    <property type="match status" value="1"/>
</dbReference>
<dbReference type="Proteomes" id="UP000481153">
    <property type="component" value="Unassembled WGS sequence"/>
</dbReference>
<evidence type="ECO:0000259" key="12">
    <source>
        <dbReference type="PROSITE" id="PS50011"/>
    </source>
</evidence>
<feature type="compositionally biased region" description="Low complexity" evidence="11">
    <location>
        <begin position="767"/>
        <end position="788"/>
    </location>
</feature>
<dbReference type="EMBL" id="VJMJ01000009">
    <property type="protein sequence ID" value="KAF0744481.1"/>
    <property type="molecule type" value="Genomic_DNA"/>
</dbReference>
<evidence type="ECO:0000313" key="14">
    <source>
        <dbReference type="EMBL" id="KAF0744481.1"/>
    </source>
</evidence>
<dbReference type="PROSITE" id="PS00411">
    <property type="entry name" value="KINESIN_MOTOR_1"/>
    <property type="match status" value="1"/>
</dbReference>
<dbReference type="PROSITE" id="PS00107">
    <property type="entry name" value="PROTEIN_KINASE_ATP"/>
    <property type="match status" value="1"/>
</dbReference>
<dbReference type="AlphaFoldDB" id="A0A6G0XUX8"/>
<dbReference type="SUPFAM" id="SSF56112">
    <property type="entry name" value="Protein kinase-like (PK-like)"/>
    <property type="match status" value="1"/>
</dbReference>
<keyword evidence="9" id="KW-0505">Motor protein</keyword>
<dbReference type="InterPro" id="IPR036961">
    <property type="entry name" value="Kinesin_motor_dom_sf"/>
</dbReference>
<keyword evidence="2" id="KW-0723">Serine/threonine-protein kinase</keyword>
<dbReference type="VEuPathDB" id="FungiDB:AeMF1_010427"/>
<dbReference type="InterPro" id="IPR019821">
    <property type="entry name" value="Kinesin_motor_CS"/>
</dbReference>
<evidence type="ECO:0000256" key="8">
    <source>
        <dbReference type="ARBA" id="ARBA00048679"/>
    </source>
</evidence>